<dbReference type="GO" id="GO:0072345">
    <property type="term" value="F:NAADP-sensitive calcium-release channel activity"/>
    <property type="evidence" value="ECO:0007669"/>
    <property type="project" value="TreeGrafter"/>
</dbReference>
<keyword evidence="3 5" id="KW-1133">Transmembrane helix</keyword>
<dbReference type="GO" id="GO:0005886">
    <property type="term" value="C:plasma membrane"/>
    <property type="evidence" value="ECO:0007669"/>
    <property type="project" value="TreeGrafter"/>
</dbReference>
<feature type="domain" description="Polycystin cation channel PKD1/PKD2" evidence="7">
    <location>
        <begin position="72"/>
        <end position="207"/>
    </location>
</feature>
<dbReference type="InterPro" id="IPR039031">
    <property type="entry name" value="Mucolipin"/>
</dbReference>
<evidence type="ECO:0000313" key="10">
    <source>
        <dbReference type="WBParaSite" id="SBAD_0001064701-mRNA-1"/>
    </source>
</evidence>
<keyword evidence="9" id="KW-1185">Reference proteome</keyword>
<reference evidence="8 9" key="2">
    <citation type="submission" date="2018-11" db="EMBL/GenBank/DDBJ databases">
        <authorList>
            <consortium name="Pathogen Informatics"/>
        </authorList>
    </citation>
    <scope>NUCLEOTIDE SEQUENCE [LARGE SCALE GENOMIC DNA]</scope>
</reference>
<feature type="transmembrane region" description="Helical" evidence="5">
    <location>
        <begin position="180"/>
        <end position="202"/>
    </location>
</feature>
<feature type="transmembrane region" description="Helical" evidence="5">
    <location>
        <begin position="40"/>
        <end position="60"/>
    </location>
</feature>
<dbReference type="WBParaSite" id="SBAD_0001064701-mRNA-1">
    <property type="protein sequence ID" value="SBAD_0001064701-mRNA-1"/>
    <property type="gene ID" value="SBAD_0001064701"/>
</dbReference>
<evidence type="ECO:0000256" key="4">
    <source>
        <dbReference type="ARBA" id="ARBA00023136"/>
    </source>
</evidence>
<dbReference type="EMBL" id="UZAM01013861">
    <property type="protein sequence ID" value="VDP30515.1"/>
    <property type="molecule type" value="Genomic_DNA"/>
</dbReference>
<dbReference type="PANTHER" id="PTHR12127:SF7">
    <property type="entry name" value="SD02261P"/>
    <property type="match status" value="1"/>
</dbReference>
<dbReference type="OrthoDB" id="263481at2759"/>
<evidence type="ECO:0000256" key="6">
    <source>
        <dbReference type="SAM" id="SignalP"/>
    </source>
</evidence>
<dbReference type="InterPro" id="IPR013122">
    <property type="entry name" value="PKD1_2_channel"/>
</dbReference>
<dbReference type="Proteomes" id="UP000270296">
    <property type="component" value="Unassembled WGS sequence"/>
</dbReference>
<evidence type="ECO:0000313" key="8">
    <source>
        <dbReference type="EMBL" id="VDP30515.1"/>
    </source>
</evidence>
<gene>
    <name evidence="8" type="ORF">SBAD_LOCUS10283</name>
</gene>
<evidence type="ECO:0000256" key="2">
    <source>
        <dbReference type="ARBA" id="ARBA00022692"/>
    </source>
</evidence>
<accession>A0A183J335</accession>
<comment type="subcellular location">
    <subcellularLocation>
        <location evidence="1">Membrane</location>
        <topology evidence="1">Multi-pass membrane protein</topology>
    </subcellularLocation>
</comment>
<keyword evidence="6" id="KW-0732">Signal</keyword>
<dbReference type="Pfam" id="PF08016">
    <property type="entry name" value="PKD_channel"/>
    <property type="match status" value="1"/>
</dbReference>
<protein>
    <submittedName>
        <fullName evidence="10">PKD_channel domain-containing protein</fullName>
    </submittedName>
</protein>
<feature type="transmembrane region" description="Helical" evidence="5">
    <location>
        <begin position="112"/>
        <end position="134"/>
    </location>
</feature>
<keyword evidence="4 5" id="KW-0472">Membrane</keyword>
<dbReference type="PANTHER" id="PTHR12127">
    <property type="entry name" value="MUCOLIPIN"/>
    <property type="match status" value="1"/>
</dbReference>
<feature type="chain" id="PRO_5043140366" evidence="6">
    <location>
        <begin position="18"/>
        <end position="227"/>
    </location>
</feature>
<evidence type="ECO:0000256" key="5">
    <source>
        <dbReference type="SAM" id="Phobius"/>
    </source>
</evidence>
<evidence type="ECO:0000256" key="1">
    <source>
        <dbReference type="ARBA" id="ARBA00004141"/>
    </source>
</evidence>
<organism evidence="10">
    <name type="scientific">Soboliphyme baturini</name>
    <dbReference type="NCBI Taxonomy" id="241478"/>
    <lineage>
        <taxon>Eukaryota</taxon>
        <taxon>Metazoa</taxon>
        <taxon>Ecdysozoa</taxon>
        <taxon>Nematoda</taxon>
        <taxon>Enoplea</taxon>
        <taxon>Dorylaimia</taxon>
        <taxon>Dioctophymatida</taxon>
        <taxon>Dioctophymatoidea</taxon>
        <taxon>Soboliphymatidae</taxon>
        <taxon>Soboliphyme</taxon>
    </lineage>
</organism>
<name>A0A183J335_9BILA</name>
<evidence type="ECO:0000313" key="9">
    <source>
        <dbReference type="Proteomes" id="UP000270296"/>
    </source>
</evidence>
<reference evidence="10" key="1">
    <citation type="submission" date="2016-06" db="UniProtKB">
        <authorList>
            <consortium name="WormBaseParasite"/>
        </authorList>
    </citation>
    <scope>IDENTIFICATION</scope>
</reference>
<dbReference type="Gene3D" id="1.10.287.70">
    <property type="match status" value="1"/>
</dbReference>
<evidence type="ECO:0000259" key="7">
    <source>
        <dbReference type="Pfam" id="PF08016"/>
    </source>
</evidence>
<feature type="transmembrane region" description="Helical" evidence="5">
    <location>
        <begin position="67"/>
        <end position="92"/>
    </location>
</feature>
<dbReference type="AlphaFoldDB" id="A0A183J335"/>
<evidence type="ECO:0000256" key="3">
    <source>
        <dbReference type="ARBA" id="ARBA00022989"/>
    </source>
</evidence>
<sequence>MICFPSLLLCLRAVVGAQVLKYVSQKAVVHDEMLFINFWYVLILANDVFIILGTCFKFVLEYKVFDSALLTATGMLLGVGTLFVWIGILRYLGFFSRYNILILTLNRSLPNVLRFTFCAGLLYFGFLFCGYVVLGPYNMKFRTLMMSSECLYSLINGDDMFATFSTTSDKSTAVLWFSRIYFYTFISLFIYVVLSLFISILMDSYESLKVILKFIDFRSHKSEFRRT</sequence>
<proteinExistence type="predicted"/>
<feature type="signal peptide" evidence="6">
    <location>
        <begin position="1"/>
        <end position="17"/>
    </location>
</feature>
<keyword evidence="2 5" id="KW-0812">Transmembrane</keyword>
<dbReference type="GO" id="GO:0005765">
    <property type="term" value="C:lysosomal membrane"/>
    <property type="evidence" value="ECO:0007669"/>
    <property type="project" value="TreeGrafter"/>
</dbReference>